<dbReference type="InterPro" id="IPR003615">
    <property type="entry name" value="HNH_nuc"/>
</dbReference>
<keyword evidence="3" id="KW-1185">Reference proteome</keyword>
<dbReference type="Proteomes" id="UP000239415">
    <property type="component" value="Unassembled WGS sequence"/>
</dbReference>
<organism evidence="2 3">
    <name type="scientific">Actinoplanes italicus</name>
    <dbReference type="NCBI Taxonomy" id="113567"/>
    <lineage>
        <taxon>Bacteria</taxon>
        <taxon>Bacillati</taxon>
        <taxon>Actinomycetota</taxon>
        <taxon>Actinomycetes</taxon>
        <taxon>Micromonosporales</taxon>
        <taxon>Micromonosporaceae</taxon>
        <taxon>Actinoplanes</taxon>
    </lineage>
</organism>
<sequence>MIPIVRAALPPHVSSRMAVLTAGIRDADAGERAGTARELWQRSSTRTQVTVPVRAVLAGMAPGAERCMYCGDNQGTDIDHHEPLARNPLRTFDWLNHLLACSHCNSHHKRDRFPVDERGRPLLIDPSAEDPFEHLMLSLSVGEYRPLTDKGERSIEVFGLNRPVLARGRLQAYSVVVMCLRHWPQAAAGKGAYRPEALVRIIREQPCADVCQAMLRQVNLPGAAIVLADVADVVGVLRDERLRGELLR</sequence>
<comment type="caution">
    <text evidence="2">The sequence shown here is derived from an EMBL/GenBank/DDBJ whole genome shotgun (WGS) entry which is preliminary data.</text>
</comment>
<reference evidence="2 3" key="1">
    <citation type="submission" date="2018-03" db="EMBL/GenBank/DDBJ databases">
        <title>Genomic Encyclopedia of Archaeal and Bacterial Type Strains, Phase II (KMG-II): from individual species to whole genera.</title>
        <authorList>
            <person name="Goeker M."/>
        </authorList>
    </citation>
    <scope>NUCLEOTIDE SEQUENCE [LARGE SCALE GENOMIC DNA]</scope>
    <source>
        <strain evidence="2 3">DSM 43146</strain>
    </source>
</reference>
<dbReference type="Gene3D" id="1.10.30.50">
    <property type="match status" value="1"/>
</dbReference>
<dbReference type="EMBL" id="PVMZ01000025">
    <property type="protein sequence ID" value="PRX13373.1"/>
    <property type="molecule type" value="Genomic_DNA"/>
</dbReference>
<accession>A0A2T0JYL0</accession>
<dbReference type="AlphaFoldDB" id="A0A2T0JYL0"/>
<name>A0A2T0JYL0_9ACTN</name>
<proteinExistence type="predicted"/>
<dbReference type="RefSeq" id="WP_106329028.1">
    <property type="nucleotide sequence ID" value="NZ_BOMO01000127.1"/>
</dbReference>
<evidence type="ECO:0000313" key="2">
    <source>
        <dbReference type="EMBL" id="PRX13373.1"/>
    </source>
</evidence>
<dbReference type="OrthoDB" id="5422822at2"/>
<gene>
    <name evidence="2" type="ORF">CLV67_12585</name>
</gene>
<evidence type="ECO:0000259" key="1">
    <source>
        <dbReference type="SMART" id="SM00507"/>
    </source>
</evidence>
<protein>
    <recommendedName>
        <fullName evidence="1">HNH nuclease domain-containing protein</fullName>
    </recommendedName>
</protein>
<evidence type="ECO:0000313" key="3">
    <source>
        <dbReference type="Proteomes" id="UP000239415"/>
    </source>
</evidence>
<dbReference type="CDD" id="cd00085">
    <property type="entry name" value="HNHc"/>
    <property type="match status" value="1"/>
</dbReference>
<feature type="domain" description="HNH nuclease" evidence="1">
    <location>
        <begin position="52"/>
        <end position="106"/>
    </location>
</feature>
<dbReference type="SMART" id="SM00507">
    <property type="entry name" value="HNHc"/>
    <property type="match status" value="1"/>
</dbReference>